<comment type="catalytic activity">
    <reaction evidence="7 8">
        <text>deamido-NAD(+) + L-glutamine + ATP + H2O = L-glutamate + AMP + diphosphate + NAD(+) + H(+)</text>
        <dbReference type="Rhea" id="RHEA:24384"/>
        <dbReference type="ChEBI" id="CHEBI:15377"/>
        <dbReference type="ChEBI" id="CHEBI:15378"/>
        <dbReference type="ChEBI" id="CHEBI:29985"/>
        <dbReference type="ChEBI" id="CHEBI:30616"/>
        <dbReference type="ChEBI" id="CHEBI:33019"/>
        <dbReference type="ChEBI" id="CHEBI:57540"/>
        <dbReference type="ChEBI" id="CHEBI:58359"/>
        <dbReference type="ChEBI" id="CHEBI:58437"/>
        <dbReference type="ChEBI" id="CHEBI:456215"/>
        <dbReference type="EC" id="6.3.5.1"/>
    </reaction>
</comment>
<keyword evidence="4 7" id="KW-0547">Nucleotide-binding</keyword>
<name>A0A944QTF1_9GAMM</name>
<dbReference type="SUPFAM" id="SSF52402">
    <property type="entry name" value="Adenine nucleotide alpha hydrolases-like"/>
    <property type="match status" value="1"/>
</dbReference>
<comment type="function">
    <text evidence="7">Catalyzes the ATP-dependent amidation of deamido-NAD to form NAD. Uses L-glutamine as a nitrogen source.</text>
</comment>
<evidence type="ECO:0000256" key="8">
    <source>
        <dbReference type="PIRNR" id="PIRNR006630"/>
    </source>
</evidence>
<dbReference type="PANTHER" id="PTHR23090">
    <property type="entry name" value="NH 3 /GLUTAMINE-DEPENDENT NAD + SYNTHETASE"/>
    <property type="match status" value="1"/>
</dbReference>
<evidence type="ECO:0000256" key="2">
    <source>
        <dbReference type="ARBA" id="ARBA00007145"/>
    </source>
</evidence>
<evidence type="ECO:0000256" key="4">
    <source>
        <dbReference type="ARBA" id="ARBA00022741"/>
    </source>
</evidence>
<dbReference type="PROSITE" id="PS50263">
    <property type="entry name" value="CN_HYDROLASE"/>
    <property type="match status" value="1"/>
</dbReference>
<feature type="binding site" evidence="7">
    <location>
        <position position="394"/>
    </location>
    <ligand>
        <name>deamido-NAD(+)</name>
        <dbReference type="ChEBI" id="CHEBI:58437"/>
        <note>ligand shared between two neighboring subunits</note>
    </ligand>
</feature>
<dbReference type="SUPFAM" id="SSF56317">
    <property type="entry name" value="Carbon-nitrogen hydrolase"/>
    <property type="match status" value="1"/>
</dbReference>
<keyword evidence="5 7" id="KW-0067">ATP-binding</keyword>
<sequence length="534" mass="59419">MDLKLVIAQLNFLVGDIEGNARLIIDEARAQVGRADAIVFPELAITGYPPEDLLLRSHFIQRVELAVAQILSRVRGIHLVVGYPRRRDGRLYNVAGVWRDGEVLVEYEKHKLPNYSVFDEKRYFSPGREAVTFDLNGVRIGLTVCEDIWEVEPAAMSRAAGAQLLLNINASPFHIGKAPEREELVQSRARENNIPILYVNLVGGQDELVFDGGSFVVDAEGELAERLPFFTATSKIVDLSPGGNETSRITPLMSEEERVYRALVTGVRDYVRKNGFNGAIIGLSGGVDSALTLAIAVDALGADQVEVVMMPSRYTAEMSNQDAIAEAELLGVAYRSIPIEPAFNAFLEMLAEEFAGRPVDVTEENIQARCRGIILMAISNKKGRILLTTGNKSEMSVGYATLYGDMAGGFAPIKDVPKTLVYRLCRYRNSIAEVIPERVLERPPSAELAPDQKDSDSLPDYAVLDQILERYVEQDQSVTEIVAAGFEERTVLRVIGMVDRNEYKRRQAPPGIKITRRAYGRDRRYPLTWSKRRD</sequence>
<comment type="caution">
    <text evidence="11">The sequence shown here is derived from an EMBL/GenBank/DDBJ whole genome shotgun (WGS) entry which is preliminary data.</text>
</comment>
<feature type="binding site" evidence="7">
    <location>
        <position position="365"/>
    </location>
    <ligand>
        <name>deamido-NAD(+)</name>
        <dbReference type="ChEBI" id="CHEBI:58437"/>
        <note>ligand shared between two neighboring subunits</note>
    </ligand>
</feature>
<dbReference type="InterPro" id="IPR003694">
    <property type="entry name" value="NAD_synthase"/>
</dbReference>
<evidence type="ECO:0000259" key="10">
    <source>
        <dbReference type="PROSITE" id="PS50263"/>
    </source>
</evidence>
<dbReference type="AlphaFoldDB" id="A0A944QTF1"/>
<dbReference type="Gene3D" id="3.40.50.620">
    <property type="entry name" value="HUPs"/>
    <property type="match status" value="1"/>
</dbReference>
<proteinExistence type="inferred from homology"/>
<feature type="binding site" evidence="7">
    <location>
        <position position="171"/>
    </location>
    <ligand>
        <name>L-glutamine</name>
        <dbReference type="ChEBI" id="CHEBI:58359"/>
    </ligand>
</feature>
<dbReference type="EMBL" id="JAHHGM010000011">
    <property type="protein sequence ID" value="MBT2989883.1"/>
    <property type="molecule type" value="Genomic_DNA"/>
</dbReference>
<feature type="active site" description="Proton acceptor; for glutaminase activity" evidence="7">
    <location>
        <position position="42"/>
    </location>
</feature>
<dbReference type="Gene3D" id="3.60.110.10">
    <property type="entry name" value="Carbon-nitrogen hydrolase"/>
    <property type="match status" value="1"/>
</dbReference>
<dbReference type="InterPro" id="IPR014729">
    <property type="entry name" value="Rossmann-like_a/b/a_fold"/>
</dbReference>
<dbReference type="InterPro" id="IPR022310">
    <property type="entry name" value="NAD/GMP_synthase"/>
</dbReference>
<keyword evidence="3 7" id="KW-0436">Ligase</keyword>
<evidence type="ECO:0000256" key="1">
    <source>
        <dbReference type="ARBA" id="ARBA00005188"/>
    </source>
</evidence>
<feature type="active site" description="For glutaminase activity" evidence="7">
    <location>
        <position position="109"/>
    </location>
</feature>
<dbReference type="PIRSF" id="PIRSF006630">
    <property type="entry name" value="NADS_GAT"/>
    <property type="match status" value="1"/>
</dbReference>
<feature type="binding site" evidence="7">
    <location>
        <position position="504"/>
    </location>
    <ligand>
        <name>deamido-NAD(+)</name>
        <dbReference type="ChEBI" id="CHEBI:58437"/>
        <note>ligand shared between two neighboring subunits</note>
    </ligand>
</feature>
<comment type="caution">
    <text evidence="7">Lacks conserved residue(s) required for the propagation of feature annotation.</text>
</comment>
<evidence type="ECO:0000313" key="12">
    <source>
        <dbReference type="Proteomes" id="UP000770889"/>
    </source>
</evidence>
<gene>
    <name evidence="7" type="primary">nadE</name>
    <name evidence="11" type="ORF">KME65_13090</name>
</gene>
<dbReference type="FunFam" id="3.40.50.620:FF:000106">
    <property type="entry name" value="Glutamine-dependent NAD(+) synthetase"/>
    <property type="match status" value="1"/>
</dbReference>
<dbReference type="GO" id="GO:0005524">
    <property type="term" value="F:ATP binding"/>
    <property type="evidence" value="ECO:0007669"/>
    <property type="project" value="UniProtKB-UniRule"/>
</dbReference>
<evidence type="ECO:0000313" key="11">
    <source>
        <dbReference type="EMBL" id="MBT2989883.1"/>
    </source>
</evidence>
<dbReference type="Pfam" id="PF02540">
    <property type="entry name" value="NAD_synthase"/>
    <property type="match status" value="1"/>
</dbReference>
<dbReference type="NCBIfam" id="TIGR00552">
    <property type="entry name" value="nadE"/>
    <property type="match status" value="1"/>
</dbReference>
<feature type="binding site" evidence="7">
    <location>
        <position position="389"/>
    </location>
    <ligand>
        <name>ATP</name>
        <dbReference type="ChEBI" id="CHEBI:30616"/>
    </ligand>
</feature>
<dbReference type="EC" id="6.3.5.1" evidence="7 8"/>
<protein>
    <recommendedName>
        <fullName evidence="7 8">Glutamine-dependent NAD(+) synthetase</fullName>
        <ecNumber evidence="7 8">6.3.5.1</ecNumber>
    </recommendedName>
    <alternativeName>
        <fullName evidence="7 8">NAD(+) synthase [glutamine-hydrolyzing]</fullName>
    </alternativeName>
</protein>
<dbReference type="Pfam" id="PF00795">
    <property type="entry name" value="CN_hydrolase"/>
    <property type="match status" value="1"/>
</dbReference>
<evidence type="ECO:0000256" key="7">
    <source>
        <dbReference type="HAMAP-Rule" id="MF_02090"/>
    </source>
</evidence>
<feature type="binding site" evidence="7">
    <location>
        <begin position="282"/>
        <end position="289"/>
    </location>
    <ligand>
        <name>ATP</name>
        <dbReference type="ChEBI" id="CHEBI:30616"/>
    </ligand>
</feature>
<organism evidence="11 12">
    <name type="scientific">Candidatus Thiodiazotropha taylori</name>
    <dbReference type="NCBI Taxonomy" id="2792791"/>
    <lineage>
        <taxon>Bacteria</taxon>
        <taxon>Pseudomonadati</taxon>
        <taxon>Pseudomonadota</taxon>
        <taxon>Gammaproteobacteria</taxon>
        <taxon>Chromatiales</taxon>
        <taxon>Sedimenticolaceae</taxon>
        <taxon>Candidatus Thiodiazotropha</taxon>
    </lineage>
</organism>
<keyword evidence="6 7" id="KW-0520">NAD</keyword>
<feature type="domain" description="CN hydrolase" evidence="10">
    <location>
        <begin position="3"/>
        <end position="241"/>
    </location>
</feature>
<dbReference type="CDD" id="cd00553">
    <property type="entry name" value="NAD_synthase"/>
    <property type="match status" value="1"/>
</dbReference>
<dbReference type="GO" id="GO:0003952">
    <property type="term" value="F:NAD+ synthase (glutamine-hydrolyzing) activity"/>
    <property type="evidence" value="ECO:0007669"/>
    <property type="project" value="UniProtKB-UniRule"/>
</dbReference>
<dbReference type="InterPro" id="IPR036526">
    <property type="entry name" value="C-N_Hydrolase_sf"/>
</dbReference>
<dbReference type="CDD" id="cd07570">
    <property type="entry name" value="GAT_Gln-NAD-synth"/>
    <property type="match status" value="1"/>
</dbReference>
<dbReference type="GO" id="GO:0004359">
    <property type="term" value="F:glutaminase activity"/>
    <property type="evidence" value="ECO:0007669"/>
    <property type="project" value="InterPro"/>
</dbReference>
<dbReference type="InterPro" id="IPR014445">
    <property type="entry name" value="Gln-dep_NAD_synthase"/>
</dbReference>
<comment type="similarity">
    <text evidence="2 7 8">In the C-terminal section; belongs to the NAD synthetase family.</text>
</comment>
<feature type="active site" description="Nucleophile; for glutaminase activity" evidence="7">
    <location>
        <position position="145"/>
    </location>
</feature>
<dbReference type="PANTHER" id="PTHR23090:SF9">
    <property type="entry name" value="GLUTAMINE-DEPENDENT NAD(+) SYNTHETASE"/>
    <property type="match status" value="1"/>
</dbReference>
<evidence type="ECO:0000256" key="6">
    <source>
        <dbReference type="ARBA" id="ARBA00023027"/>
    </source>
</evidence>
<evidence type="ECO:0000256" key="3">
    <source>
        <dbReference type="ARBA" id="ARBA00022598"/>
    </source>
</evidence>
<evidence type="ECO:0000256" key="5">
    <source>
        <dbReference type="ARBA" id="ARBA00022840"/>
    </source>
</evidence>
<dbReference type="GO" id="GO:0008795">
    <property type="term" value="F:NAD+ synthase activity"/>
    <property type="evidence" value="ECO:0007669"/>
    <property type="project" value="UniProtKB-UniRule"/>
</dbReference>
<comment type="pathway">
    <text evidence="1 7 8">Cofactor biosynthesis; NAD(+) biosynthesis; NAD(+) from deamido-NAD(+) (L-Gln route): step 1/1.</text>
</comment>
<dbReference type="GO" id="GO:0009435">
    <property type="term" value="P:NAD+ biosynthetic process"/>
    <property type="evidence" value="ECO:0007669"/>
    <property type="project" value="UniProtKB-UniRule"/>
</dbReference>
<feature type="binding site" evidence="7">
    <location>
        <position position="177"/>
    </location>
    <ligand>
        <name>L-glutamine</name>
        <dbReference type="ChEBI" id="CHEBI:58359"/>
    </ligand>
</feature>
<comment type="similarity">
    <text evidence="9">Belongs to the NAD synthetase family.</text>
</comment>
<dbReference type="HAMAP" id="MF_02090">
    <property type="entry name" value="NadE_glutamine_dep"/>
    <property type="match status" value="1"/>
</dbReference>
<dbReference type="Proteomes" id="UP000770889">
    <property type="component" value="Unassembled WGS sequence"/>
</dbReference>
<feature type="binding site" evidence="7">
    <location>
        <position position="115"/>
    </location>
    <ligand>
        <name>L-glutamine</name>
        <dbReference type="ChEBI" id="CHEBI:58359"/>
    </ligand>
</feature>
<dbReference type="GO" id="GO:0005737">
    <property type="term" value="C:cytoplasm"/>
    <property type="evidence" value="ECO:0007669"/>
    <property type="project" value="InterPro"/>
</dbReference>
<dbReference type="InterPro" id="IPR003010">
    <property type="entry name" value="C-N_Hydrolase"/>
</dbReference>
<dbReference type="NCBIfam" id="NF010588">
    <property type="entry name" value="PRK13981.1"/>
    <property type="match status" value="1"/>
</dbReference>
<evidence type="ECO:0000256" key="9">
    <source>
        <dbReference type="RuleBase" id="RU003811"/>
    </source>
</evidence>
<reference evidence="11 12" key="1">
    <citation type="submission" date="2021-05" db="EMBL/GenBank/DDBJ databases">
        <title>Genetic and Functional Diversity in Clade A Lucinid endosymbionts from the Bahamas.</title>
        <authorList>
            <person name="Giani N.M."/>
            <person name="Engel A.S."/>
            <person name="Campbell B.J."/>
        </authorList>
    </citation>
    <scope>NUCLEOTIDE SEQUENCE [LARGE SCALE GENOMIC DNA]</scope>
    <source>
        <strain evidence="11">LUC16012Gg_MoonRockCtena</strain>
    </source>
</reference>
<accession>A0A944QTF1</accession>